<accession>A0A4Y2M6H0</accession>
<dbReference type="Proteomes" id="UP000499080">
    <property type="component" value="Unassembled WGS sequence"/>
</dbReference>
<gene>
    <name evidence="1" type="ORF">AVEN_108541_1</name>
</gene>
<dbReference type="AlphaFoldDB" id="A0A4Y2M6H0"/>
<sequence length="78" mass="8681">MSGRELPGRMNPDFSFITSMVEGTPSARGTVSPLLWWRYFALWDVLMGGSGTRGCGRTDHESCELSKHHCGSFEANRD</sequence>
<evidence type="ECO:0000313" key="1">
    <source>
        <dbReference type="EMBL" id="GBN22269.1"/>
    </source>
</evidence>
<reference evidence="1 2" key="1">
    <citation type="journal article" date="2019" name="Sci. Rep.">
        <title>Orb-weaving spider Araneus ventricosus genome elucidates the spidroin gene catalogue.</title>
        <authorList>
            <person name="Kono N."/>
            <person name="Nakamura H."/>
            <person name="Ohtoshi R."/>
            <person name="Moran D.A.P."/>
            <person name="Shinohara A."/>
            <person name="Yoshida Y."/>
            <person name="Fujiwara M."/>
            <person name="Mori M."/>
            <person name="Tomita M."/>
            <person name="Arakawa K."/>
        </authorList>
    </citation>
    <scope>NUCLEOTIDE SEQUENCE [LARGE SCALE GENOMIC DNA]</scope>
</reference>
<proteinExistence type="predicted"/>
<evidence type="ECO:0000313" key="2">
    <source>
        <dbReference type="Proteomes" id="UP000499080"/>
    </source>
</evidence>
<name>A0A4Y2M6H0_ARAVE</name>
<organism evidence="1 2">
    <name type="scientific">Araneus ventricosus</name>
    <name type="common">Orbweaver spider</name>
    <name type="synonym">Epeira ventricosa</name>
    <dbReference type="NCBI Taxonomy" id="182803"/>
    <lineage>
        <taxon>Eukaryota</taxon>
        <taxon>Metazoa</taxon>
        <taxon>Ecdysozoa</taxon>
        <taxon>Arthropoda</taxon>
        <taxon>Chelicerata</taxon>
        <taxon>Arachnida</taxon>
        <taxon>Araneae</taxon>
        <taxon>Araneomorphae</taxon>
        <taxon>Entelegynae</taxon>
        <taxon>Araneoidea</taxon>
        <taxon>Araneidae</taxon>
        <taxon>Araneus</taxon>
    </lineage>
</organism>
<comment type="caution">
    <text evidence="1">The sequence shown here is derived from an EMBL/GenBank/DDBJ whole genome shotgun (WGS) entry which is preliminary data.</text>
</comment>
<protein>
    <submittedName>
        <fullName evidence="1">Uncharacterized protein</fullName>
    </submittedName>
</protein>
<dbReference type="EMBL" id="BGPR01006843">
    <property type="protein sequence ID" value="GBN22269.1"/>
    <property type="molecule type" value="Genomic_DNA"/>
</dbReference>
<keyword evidence="2" id="KW-1185">Reference proteome</keyword>